<evidence type="ECO:0000313" key="8">
    <source>
        <dbReference type="EMBL" id="ODV69329.1"/>
    </source>
</evidence>
<keyword evidence="2 6" id="KW-0812">Transmembrane</keyword>
<reference evidence="9" key="1">
    <citation type="submission" date="2016-05" db="EMBL/GenBank/DDBJ databases">
        <title>Comparative genomics of biotechnologically important yeasts.</title>
        <authorList>
            <consortium name="DOE Joint Genome Institute"/>
            <person name="Riley R."/>
            <person name="Haridas S."/>
            <person name="Wolfe K.H."/>
            <person name="Lopes M.R."/>
            <person name="Hittinger C.T."/>
            <person name="Goker M."/>
            <person name="Salamov A."/>
            <person name="Wisecaver J."/>
            <person name="Long T.M."/>
            <person name="Aerts A.L."/>
            <person name="Barry K."/>
            <person name="Choi C."/>
            <person name="Clum A."/>
            <person name="Coughlan A.Y."/>
            <person name="Deshpande S."/>
            <person name="Douglass A.P."/>
            <person name="Hanson S.J."/>
            <person name="Klenk H.-P."/>
            <person name="Labutti K."/>
            <person name="Lapidus A."/>
            <person name="Lindquist E."/>
            <person name="Lipzen A."/>
            <person name="Meier-Kolthoff J.P."/>
            <person name="Ohm R.A."/>
            <person name="Otillar R.P."/>
            <person name="Pangilinan J."/>
            <person name="Peng Y."/>
            <person name="Rokas A."/>
            <person name="Rosa C.A."/>
            <person name="Scheuner C."/>
            <person name="Sibirny A.A."/>
            <person name="Slot J.C."/>
            <person name="Stielow J.B."/>
            <person name="Sun H."/>
            <person name="Kurtzman C.P."/>
            <person name="Blackwell M."/>
            <person name="Grigoriev I.V."/>
            <person name="Jeffries T.W."/>
        </authorList>
    </citation>
    <scope>NUCLEOTIDE SEQUENCE [LARGE SCALE GENOMIC DNA]</scope>
    <source>
        <strain evidence="9">NRRL Y-1933</strain>
    </source>
</reference>
<dbReference type="GO" id="GO:0016020">
    <property type="term" value="C:membrane"/>
    <property type="evidence" value="ECO:0007669"/>
    <property type="project" value="UniProtKB-SubCell"/>
</dbReference>
<evidence type="ECO:0000313" key="9">
    <source>
        <dbReference type="Proteomes" id="UP000095085"/>
    </source>
</evidence>
<feature type="transmembrane region" description="Helical" evidence="6">
    <location>
        <begin position="9"/>
        <end position="28"/>
    </location>
</feature>
<evidence type="ECO:0000259" key="7">
    <source>
        <dbReference type="Pfam" id="PF04991"/>
    </source>
</evidence>
<feature type="region of interest" description="Disordered" evidence="5">
    <location>
        <begin position="796"/>
        <end position="862"/>
    </location>
</feature>
<evidence type="ECO:0000256" key="4">
    <source>
        <dbReference type="ARBA" id="ARBA00023136"/>
    </source>
</evidence>
<keyword evidence="3 6" id="KW-1133">Transmembrane helix</keyword>
<comment type="subcellular location">
    <subcellularLocation>
        <location evidence="1">Membrane</location>
        <topology evidence="1">Single-pass membrane protein</topology>
    </subcellularLocation>
</comment>
<protein>
    <recommendedName>
        <fullName evidence="7">LicD/FKTN/FKRP nucleotidyltransferase domain-containing protein</fullName>
    </recommendedName>
</protein>
<dbReference type="PANTHER" id="PTHR15407">
    <property type="entry name" value="FUKUTIN-RELATED"/>
    <property type="match status" value="1"/>
</dbReference>
<feature type="domain" description="LicD/FKTN/FKRP nucleotidyltransferase" evidence="7">
    <location>
        <begin position="591"/>
        <end position="643"/>
    </location>
</feature>
<organism evidence="8 9">
    <name type="scientific">Hyphopichia burtonii NRRL Y-1933</name>
    <dbReference type="NCBI Taxonomy" id="984485"/>
    <lineage>
        <taxon>Eukaryota</taxon>
        <taxon>Fungi</taxon>
        <taxon>Dikarya</taxon>
        <taxon>Ascomycota</taxon>
        <taxon>Saccharomycotina</taxon>
        <taxon>Pichiomycetes</taxon>
        <taxon>Debaryomycetaceae</taxon>
        <taxon>Hyphopichia</taxon>
    </lineage>
</organism>
<evidence type="ECO:0000256" key="5">
    <source>
        <dbReference type="SAM" id="MobiDB-lite"/>
    </source>
</evidence>
<accession>A0A1E4RPY1</accession>
<evidence type="ECO:0000256" key="2">
    <source>
        <dbReference type="ARBA" id="ARBA00022692"/>
    </source>
</evidence>
<feature type="compositionally biased region" description="Low complexity" evidence="5">
    <location>
        <begin position="813"/>
        <end position="822"/>
    </location>
</feature>
<feature type="compositionally biased region" description="Basic and acidic residues" evidence="5">
    <location>
        <begin position="796"/>
        <end position="805"/>
    </location>
</feature>
<dbReference type="AlphaFoldDB" id="A0A1E4RPY1"/>
<dbReference type="InterPro" id="IPR009644">
    <property type="entry name" value="FKTN/MNN4/W02B3.4-1"/>
</dbReference>
<evidence type="ECO:0000256" key="6">
    <source>
        <dbReference type="SAM" id="Phobius"/>
    </source>
</evidence>
<evidence type="ECO:0000256" key="3">
    <source>
        <dbReference type="ARBA" id="ARBA00022989"/>
    </source>
</evidence>
<gene>
    <name evidence="8" type="ORF">HYPBUDRAFT_235832</name>
</gene>
<dbReference type="OrthoDB" id="444255at2759"/>
<proteinExistence type="predicted"/>
<feature type="domain" description="LicD/FKTN/FKRP nucleotidyltransferase" evidence="7">
    <location>
        <begin position="457"/>
        <end position="570"/>
    </location>
</feature>
<dbReference type="EMBL" id="KV454538">
    <property type="protein sequence ID" value="ODV69329.1"/>
    <property type="molecule type" value="Genomic_DNA"/>
</dbReference>
<dbReference type="RefSeq" id="XP_020078396.1">
    <property type="nucleotide sequence ID" value="XM_020223179.1"/>
</dbReference>
<dbReference type="InterPro" id="IPR007074">
    <property type="entry name" value="LicD/FKTN/FKRP_NTP_transf"/>
</dbReference>
<dbReference type="Proteomes" id="UP000095085">
    <property type="component" value="Unassembled WGS sequence"/>
</dbReference>
<sequence length="862" mass="101425">MMFRKSRCLYLLIMIVIFHFIVITLIGYNEPGSSLQSKLQVNLFDVKNYFSNTIYEKPNSLLKFNQKIDKKFESIYGGVEVNDENRFLYLLELFNNQHSNEIIIPEYLTDPDTYENPHLQDFDPRFTLGLIFDYLSTSLRRVSNLDDVSIPYFHWSDWSDLSVLDEYLLSNDKSDCVSFFDVSTNNRLRNKKLEILKPEDFCLNDEDIELILNPKDQETKEKRALVDQLIDLKDEETLKALRKIKDEPYSTNWHIFKYPGRSKKKLKIIQSKSYLNDFMPPPLAINFLLPFDNSRSIDLRVQVNQKIENKKKLIDTDLAQNYAKRYRRANKELLDVSKDIILNIRDQTSYLQSTSYSKFLEPQDFIDNSTSIHNQLQLENTKKILSDSDLNYMNSLNVSLGTGSPSKYFDEAKILKKELNWALGGHYDWRFFSGIINYTEKQPPVLFGLIRAWLTFTNTYGLNTWIAHGSLLSWYWNGISFPWDNDIDVQMPIADLHKLSRYHNQSLIVDLGQGGDEESRFGRYFLDCGTFILSRVKGNGNNNIDARFIDVDTGLYIDITGLALTDTKTPTRFNHELPSHLDRNLLDETISDYNRNEWLEAYNCRNNHFVRLSEVNPLKLSIIEGQPGYIPNNFAQLLHNEYGKKGLMAKKFKGFTFLPKLRMWLVSRNLNKFLHNQEQKQKLERGEVKRDDEEEEDYDNIPVKHFKDEDYIDLLFDQPELLVEYILTRNITEFHEHEIKQLLNGKDTKSMLLHDDHLKTYFPTIRHDYFTYCARRENYKFERMVEDKLKQVKLSKEAPLETKQDEQDEQDQQDQQNKQGQDQRSKPIQKAPGHPPILEQTQEATDDISRTRVDPQPNQPDT</sequence>
<dbReference type="PANTHER" id="PTHR15407:SF28">
    <property type="entry name" value="RIBITOL-5-PHOSPHATE TRANSFERASE FKTN"/>
    <property type="match status" value="1"/>
</dbReference>
<dbReference type="GO" id="GO:0009100">
    <property type="term" value="P:glycoprotein metabolic process"/>
    <property type="evidence" value="ECO:0007669"/>
    <property type="project" value="UniProtKB-ARBA"/>
</dbReference>
<dbReference type="Pfam" id="PF04991">
    <property type="entry name" value="LicD"/>
    <property type="match status" value="2"/>
</dbReference>
<dbReference type="STRING" id="984485.A0A1E4RPY1"/>
<evidence type="ECO:0000256" key="1">
    <source>
        <dbReference type="ARBA" id="ARBA00004167"/>
    </source>
</evidence>
<name>A0A1E4RPY1_9ASCO</name>
<keyword evidence="9" id="KW-1185">Reference proteome</keyword>
<dbReference type="GeneID" id="30997728"/>
<keyword evidence="4 6" id="KW-0472">Membrane</keyword>